<feature type="region of interest" description="Disordered" evidence="1">
    <location>
        <begin position="175"/>
        <end position="199"/>
    </location>
</feature>
<dbReference type="HOGENOM" id="CLU_1395658_0_0_9"/>
<dbReference type="PATRIC" id="fig|888815.3.peg.1573"/>
<comment type="caution">
    <text evidence="3">The sequence shown here is derived from an EMBL/GenBank/DDBJ whole genome shotgun (WGS) entry which is preliminary data.</text>
</comment>
<sequence>MEAPMTIKHSPVKNILFILISLWFGGFSALAAVDYLTSSNPYKDTSFFVLSLLVAAFFLLLLIFAIRRLTIHATILSFDHEYVTYHYSGLLSAATYCIPMQQISHARYSRDSEESEISLWMEDGFHDFAAFSHPRHKIYAYPDSQLIGIVFKRKRLKVLEDHGLNSLIYQYKYSTPSQSPTATPQSTTDSQSNSDSVFF</sequence>
<evidence type="ECO:0000256" key="2">
    <source>
        <dbReference type="SAM" id="Phobius"/>
    </source>
</evidence>
<evidence type="ECO:0000256" key="1">
    <source>
        <dbReference type="SAM" id="MobiDB-lite"/>
    </source>
</evidence>
<evidence type="ECO:0000313" key="3">
    <source>
        <dbReference type="EMBL" id="EGC22385.1"/>
    </source>
</evidence>
<organism evidence="3 4">
    <name type="scientific">Streptococcus sanguinis SK353</name>
    <dbReference type="NCBI Taxonomy" id="888815"/>
    <lineage>
        <taxon>Bacteria</taxon>
        <taxon>Bacillati</taxon>
        <taxon>Bacillota</taxon>
        <taxon>Bacilli</taxon>
        <taxon>Lactobacillales</taxon>
        <taxon>Streptococcaceae</taxon>
        <taxon>Streptococcus</taxon>
    </lineage>
</organism>
<protein>
    <submittedName>
        <fullName evidence="3">Uncharacterized protein</fullName>
    </submittedName>
</protein>
<dbReference type="AlphaFoldDB" id="F0FFX0"/>
<reference evidence="3 4" key="1">
    <citation type="submission" date="2011-01" db="EMBL/GenBank/DDBJ databases">
        <authorList>
            <person name="Muzny D."/>
            <person name="Qin X."/>
            <person name="Deng J."/>
            <person name="Jiang H."/>
            <person name="Liu Y."/>
            <person name="Qu J."/>
            <person name="Song X.-Z."/>
            <person name="Zhang L."/>
            <person name="Thornton R."/>
            <person name="Coyle M."/>
            <person name="Francisco L."/>
            <person name="Jackson L."/>
            <person name="Javaid M."/>
            <person name="Korchina V."/>
            <person name="Kovar C."/>
            <person name="Mata R."/>
            <person name="Mathew T."/>
            <person name="Ngo R."/>
            <person name="Nguyen L."/>
            <person name="Nguyen N."/>
            <person name="Okwuonu G."/>
            <person name="Ongeri F."/>
            <person name="Pham C."/>
            <person name="Simmons D."/>
            <person name="Wilczek-Boney K."/>
            <person name="Hale W."/>
            <person name="Jakkamsetti A."/>
            <person name="Pham P."/>
            <person name="Ruth R."/>
            <person name="San Lucas F."/>
            <person name="Warren J."/>
            <person name="Zhang J."/>
            <person name="Zhao Z."/>
            <person name="Zhou C."/>
            <person name="Zhu D."/>
            <person name="Lee S."/>
            <person name="Bess C."/>
            <person name="Blankenburg K."/>
            <person name="Forbes L."/>
            <person name="Fu Q."/>
            <person name="Gubbala S."/>
            <person name="Hirani K."/>
            <person name="Jayaseelan J.C."/>
            <person name="Lara F."/>
            <person name="Munidasa M."/>
            <person name="Palculict T."/>
            <person name="Patil S."/>
            <person name="Pu L.-L."/>
            <person name="Saada N."/>
            <person name="Tang L."/>
            <person name="Weissenberger G."/>
            <person name="Zhu Y."/>
            <person name="Hemphill L."/>
            <person name="Shang Y."/>
            <person name="Youmans B."/>
            <person name="Ayvaz T."/>
            <person name="Ross M."/>
            <person name="Santibanez J."/>
            <person name="Aqrawi P."/>
            <person name="Gross S."/>
            <person name="Joshi V."/>
            <person name="Fowler G."/>
            <person name="Nazareth L."/>
            <person name="Reid J."/>
            <person name="Worley K."/>
            <person name="Petrosino J."/>
            <person name="Highlander S."/>
            <person name="Gibbs R."/>
        </authorList>
    </citation>
    <scope>NUCLEOTIDE SEQUENCE [LARGE SCALE GENOMIC DNA]</scope>
    <source>
        <strain evidence="3 4">SK353</strain>
    </source>
</reference>
<keyword evidence="2" id="KW-0812">Transmembrane</keyword>
<keyword evidence="2" id="KW-1133">Transmembrane helix</keyword>
<feature type="transmembrane region" description="Helical" evidence="2">
    <location>
        <begin position="47"/>
        <end position="66"/>
    </location>
</feature>
<proteinExistence type="predicted"/>
<gene>
    <name evidence="3" type="ORF">HMPREF9388_1602</name>
</gene>
<name>F0FFX0_STRSA</name>
<evidence type="ECO:0000313" key="4">
    <source>
        <dbReference type="Proteomes" id="UP000004185"/>
    </source>
</evidence>
<keyword evidence="2" id="KW-0472">Membrane</keyword>
<accession>F0FFX0</accession>
<dbReference type="EMBL" id="AEWY01000007">
    <property type="protein sequence ID" value="EGC22385.1"/>
    <property type="molecule type" value="Genomic_DNA"/>
</dbReference>
<dbReference type="Proteomes" id="UP000004185">
    <property type="component" value="Unassembled WGS sequence"/>
</dbReference>